<evidence type="ECO:0000313" key="1">
    <source>
        <dbReference type="EMBL" id="KAJ8048754.1"/>
    </source>
</evidence>
<dbReference type="Proteomes" id="UP001152320">
    <property type="component" value="Chromosome 1"/>
</dbReference>
<sequence>MSFDLNKFLANPSMDELNSFKKSEMVKIAKHFGIEHQSSTRKNEIKRYIAKYLVDENIAPSTAFEAVIKVQTDSSFELKRLELEMQNEIKLTEIERERKREEKAIEHEFRMKQLGLQKDNVENIFTDFELLAEQLKWTKDKWSILIQGNFVDKAQDVYFSLSIEDSVTCDVV</sequence>
<proteinExistence type="predicted"/>
<accession>A0A9Q1CQP3</accession>
<dbReference type="OrthoDB" id="8963689at2759"/>
<dbReference type="InterPro" id="IPR036269">
    <property type="entry name" value="Rho_N_sf"/>
</dbReference>
<dbReference type="EMBL" id="JAIZAY010000001">
    <property type="protein sequence ID" value="KAJ8048754.1"/>
    <property type="molecule type" value="Genomic_DNA"/>
</dbReference>
<dbReference type="AlphaFoldDB" id="A0A9Q1CQP3"/>
<gene>
    <name evidence="1" type="ORF">HOLleu_01195</name>
</gene>
<protein>
    <submittedName>
        <fullName evidence="1">Uncharacterized protein</fullName>
    </submittedName>
</protein>
<keyword evidence="2" id="KW-1185">Reference proteome</keyword>
<dbReference type="SUPFAM" id="SSF68912">
    <property type="entry name" value="Rho N-terminal domain-like"/>
    <property type="match status" value="1"/>
</dbReference>
<reference evidence="1" key="1">
    <citation type="submission" date="2021-10" db="EMBL/GenBank/DDBJ databases">
        <title>Tropical sea cucumber genome reveals ecological adaptation and Cuvierian tubules defense mechanism.</title>
        <authorList>
            <person name="Chen T."/>
        </authorList>
    </citation>
    <scope>NUCLEOTIDE SEQUENCE</scope>
    <source>
        <strain evidence="1">Nanhai2018</strain>
        <tissue evidence="1">Muscle</tissue>
    </source>
</reference>
<evidence type="ECO:0000313" key="2">
    <source>
        <dbReference type="Proteomes" id="UP001152320"/>
    </source>
</evidence>
<comment type="caution">
    <text evidence="1">The sequence shown here is derived from an EMBL/GenBank/DDBJ whole genome shotgun (WGS) entry which is preliminary data.</text>
</comment>
<name>A0A9Q1CQP3_HOLLE</name>
<organism evidence="1 2">
    <name type="scientific">Holothuria leucospilota</name>
    <name type="common">Black long sea cucumber</name>
    <name type="synonym">Mertensiothuria leucospilota</name>
    <dbReference type="NCBI Taxonomy" id="206669"/>
    <lineage>
        <taxon>Eukaryota</taxon>
        <taxon>Metazoa</taxon>
        <taxon>Echinodermata</taxon>
        <taxon>Eleutherozoa</taxon>
        <taxon>Echinozoa</taxon>
        <taxon>Holothuroidea</taxon>
        <taxon>Aspidochirotacea</taxon>
        <taxon>Aspidochirotida</taxon>
        <taxon>Holothuriidae</taxon>
        <taxon>Holothuria</taxon>
    </lineage>
</organism>